<dbReference type="EMBL" id="BPVZ01000008">
    <property type="protein sequence ID" value="GKU94643.1"/>
    <property type="molecule type" value="Genomic_DNA"/>
</dbReference>
<reference evidence="8 9" key="1">
    <citation type="journal article" date="2021" name="Commun. Biol.">
        <title>The genome of Shorea leprosula (Dipterocarpaceae) highlights the ecological relevance of drought in aseasonal tropical rainforests.</title>
        <authorList>
            <person name="Ng K.K.S."/>
            <person name="Kobayashi M.J."/>
            <person name="Fawcett J.A."/>
            <person name="Hatakeyama M."/>
            <person name="Paape T."/>
            <person name="Ng C.H."/>
            <person name="Ang C.C."/>
            <person name="Tnah L.H."/>
            <person name="Lee C.T."/>
            <person name="Nishiyama T."/>
            <person name="Sese J."/>
            <person name="O'Brien M.J."/>
            <person name="Copetti D."/>
            <person name="Mohd Noor M.I."/>
            <person name="Ong R.C."/>
            <person name="Putra M."/>
            <person name="Sireger I.Z."/>
            <person name="Indrioko S."/>
            <person name="Kosugi Y."/>
            <person name="Izuno A."/>
            <person name="Isagi Y."/>
            <person name="Lee S.L."/>
            <person name="Shimizu K.K."/>
        </authorList>
    </citation>
    <scope>NUCLEOTIDE SEQUENCE [LARGE SCALE GENOMIC DNA]</scope>
    <source>
        <strain evidence="8">214</strain>
    </source>
</reference>
<evidence type="ECO:0000256" key="1">
    <source>
        <dbReference type="ARBA" id="ARBA00004123"/>
    </source>
</evidence>
<evidence type="ECO:0000256" key="3">
    <source>
        <dbReference type="ARBA" id="ARBA00023125"/>
    </source>
</evidence>
<proteinExistence type="predicted"/>
<dbReference type="Pfam" id="PF02362">
    <property type="entry name" value="B3"/>
    <property type="match status" value="3"/>
</dbReference>
<keyword evidence="9" id="KW-1185">Reference proteome</keyword>
<dbReference type="SUPFAM" id="SSF101936">
    <property type="entry name" value="DNA-binding pseudobarrel domain"/>
    <property type="match status" value="3"/>
</dbReference>
<dbReference type="CDD" id="cd10017">
    <property type="entry name" value="B3_DNA"/>
    <property type="match status" value="3"/>
</dbReference>
<keyword evidence="5" id="KW-0539">Nucleus</keyword>
<evidence type="ECO:0000256" key="2">
    <source>
        <dbReference type="ARBA" id="ARBA00023015"/>
    </source>
</evidence>
<organism evidence="8 9">
    <name type="scientific">Rubroshorea leprosula</name>
    <dbReference type="NCBI Taxonomy" id="152421"/>
    <lineage>
        <taxon>Eukaryota</taxon>
        <taxon>Viridiplantae</taxon>
        <taxon>Streptophyta</taxon>
        <taxon>Embryophyta</taxon>
        <taxon>Tracheophyta</taxon>
        <taxon>Spermatophyta</taxon>
        <taxon>Magnoliopsida</taxon>
        <taxon>eudicotyledons</taxon>
        <taxon>Gunneridae</taxon>
        <taxon>Pentapetalae</taxon>
        <taxon>rosids</taxon>
        <taxon>malvids</taxon>
        <taxon>Malvales</taxon>
        <taxon>Dipterocarpaceae</taxon>
        <taxon>Rubroshorea</taxon>
    </lineage>
</organism>
<evidence type="ECO:0000256" key="6">
    <source>
        <dbReference type="SAM" id="MobiDB-lite"/>
    </source>
</evidence>
<evidence type="ECO:0000313" key="9">
    <source>
        <dbReference type="Proteomes" id="UP001054252"/>
    </source>
</evidence>
<feature type="compositionally biased region" description="Basic and acidic residues" evidence="6">
    <location>
        <begin position="419"/>
        <end position="428"/>
    </location>
</feature>
<dbReference type="Gene3D" id="2.40.330.10">
    <property type="entry name" value="DNA-binding pseudobarrel domain"/>
    <property type="match status" value="3"/>
</dbReference>
<dbReference type="PANTHER" id="PTHR31920">
    <property type="entry name" value="B3 DOMAIN-CONTAINING"/>
    <property type="match status" value="1"/>
</dbReference>
<dbReference type="InterPro" id="IPR003340">
    <property type="entry name" value="B3_DNA-bd"/>
</dbReference>
<keyword evidence="3" id="KW-0238">DNA-binding</keyword>
<dbReference type="AlphaFoldDB" id="A0AAV5I0L0"/>
<sequence>MASDHQQRNNGFSMFKPKVPHFFKIILEVTTRERKLRIPRNFLRKYGNGMSSPVVLKVPSGAAWEVGLAESEGDVWLQNGWKEFADHYCLNDGHFLVFRYEGNCNFHVLIFEKSGSEIEYPQGHVEDPRLGEEFQEPTRRESEDYISVETLLEIPPCRKVIQQSPVPCPRPCKKMRTNSTEEYKFNPMLGKRDGSGSFTGHGGIQVPKRMKKKKAIEMAAAYKSKNPFVLVAIQPSCITPGYRIKLPGRFLKKHLMKNVCDIILHTLDGKTWSARLSNDSICKGWRAFVLDNNLEVGDVCVFELIRGTEYSFKVVIYRIADNSSFCSSLVDKSRGKQVKPQKSSEADTKCDFMNNDGIGLVSPHKQGAAKESLVPKTEQNENDASIEILDDFSSFLKTRKKSYLRPPRPAKKMNKNPRGNRENLPQHHGYKDIQSMGMKMEKSMKNEHSDNAMMGNEVALYSPAKDDGARSRPAQRGKKDKEFCFMPLLHCKERAKAPTRARDFISENPFSMVVLQPSCIYGGSLALPFPLMRKFINQGKESWMLEVKDRTWPVKLIIPHQRMSSVRFSAGWPAFARDNSLKAGDTCVFEIIEESNATIKVSIFRT</sequence>
<dbReference type="Proteomes" id="UP001054252">
    <property type="component" value="Unassembled WGS sequence"/>
</dbReference>
<feature type="domain" description="TF-B3" evidence="7">
    <location>
        <begin position="510"/>
        <end position="606"/>
    </location>
</feature>
<comment type="caution">
    <text evidence="8">The sequence shown here is derived from an EMBL/GenBank/DDBJ whole genome shotgun (WGS) entry which is preliminary data.</text>
</comment>
<dbReference type="PANTHER" id="PTHR31920:SF37">
    <property type="entry name" value="B3 DOMAIN-CONTAINING TRANSCRIPTION FACTOR VRN1"/>
    <property type="match status" value="1"/>
</dbReference>
<evidence type="ECO:0000256" key="5">
    <source>
        <dbReference type="ARBA" id="ARBA00023242"/>
    </source>
</evidence>
<comment type="subcellular location">
    <subcellularLocation>
        <location evidence="1">Nucleus</location>
    </subcellularLocation>
</comment>
<dbReference type="InterPro" id="IPR050655">
    <property type="entry name" value="Plant_B3_domain"/>
</dbReference>
<feature type="compositionally biased region" description="Basic residues" evidence="6">
    <location>
        <begin position="405"/>
        <end position="415"/>
    </location>
</feature>
<feature type="domain" description="TF-B3" evidence="7">
    <location>
        <begin position="21"/>
        <end position="114"/>
    </location>
</feature>
<dbReference type="InterPro" id="IPR015300">
    <property type="entry name" value="DNA-bd_pseudobarrel_sf"/>
</dbReference>
<dbReference type="GO" id="GO:0005634">
    <property type="term" value="C:nucleus"/>
    <property type="evidence" value="ECO:0007669"/>
    <property type="project" value="UniProtKB-SubCell"/>
</dbReference>
<gene>
    <name evidence="8" type="ORF">SLEP1_g8102</name>
</gene>
<evidence type="ECO:0000259" key="7">
    <source>
        <dbReference type="PROSITE" id="PS50863"/>
    </source>
</evidence>
<dbReference type="SMART" id="SM01019">
    <property type="entry name" value="B3"/>
    <property type="match status" value="3"/>
</dbReference>
<feature type="domain" description="TF-B3" evidence="7">
    <location>
        <begin position="229"/>
        <end position="320"/>
    </location>
</feature>
<dbReference type="PROSITE" id="PS50863">
    <property type="entry name" value="B3"/>
    <property type="match status" value="3"/>
</dbReference>
<name>A0AAV5I0L0_9ROSI</name>
<feature type="region of interest" description="Disordered" evidence="6">
    <location>
        <begin position="405"/>
        <end position="428"/>
    </location>
</feature>
<evidence type="ECO:0000256" key="4">
    <source>
        <dbReference type="ARBA" id="ARBA00023163"/>
    </source>
</evidence>
<keyword evidence="4" id="KW-0804">Transcription</keyword>
<dbReference type="GO" id="GO:0003677">
    <property type="term" value="F:DNA binding"/>
    <property type="evidence" value="ECO:0007669"/>
    <property type="project" value="UniProtKB-KW"/>
</dbReference>
<evidence type="ECO:0000313" key="8">
    <source>
        <dbReference type="EMBL" id="GKU94643.1"/>
    </source>
</evidence>
<keyword evidence="2" id="KW-0805">Transcription regulation</keyword>
<protein>
    <recommendedName>
        <fullName evidence="7">TF-B3 domain-containing protein</fullName>
    </recommendedName>
</protein>
<accession>A0AAV5I0L0</accession>